<feature type="transmembrane region" description="Helical" evidence="2">
    <location>
        <begin position="37"/>
        <end position="59"/>
    </location>
</feature>
<sequence>MDVFKDSRAHPYLLGRVFFMPTNTGEIPAIAVPFTTAAYLLSTYTFLVLLIFAALWKIFVNLAMRFYPSRSEMRGNRYVAIAGIASSGDAWGAAFVILYYCWTMFFRARDLRSGSLALLILGGSLIIGTSRIVSGIIVPSSLLIGNVAPVDASFIFFPPSLSLVAVDQSMVFYRTIVQNAAQLATSYLSNVQESLLEPGPNGRVSINFTDLPTTPGGKSLRMDYRYRVTGVDLGLQFASQLSKTIHGTCETSYNLSDFADWENIRGFSAPSPDGAIFPQGLTPFVLFKFKEDEFHYFIAVNATGIESLGESDDPWYSTAPGELSNGSDSVRRTFKVLPDRPVVYCRQNETWEYGTAQIKGNDSIAELPGLKLKPVIRAYLQNDLNRLSPIALMPLLLGDRMLLSSATSLMEYFDSSIYSIREELTRLITLSFVLEGDIFRRTITNSPYRVNYANPALVNGTKADGVDDFVVRSSDVVTLSLKTLIIVPGALLITLLVLLALETTTCTEGNRGPGARYHIRRTAFNPMQMYRHIDESIGGNHVWKGRTSFVPYVTNPRLNGENMPVDAAGNGPTERSSPTPTTALDSDTNYWRTSGFVAPKVVDHQGQTAGADIEFTRGWDPELSIPWKNVGACRR</sequence>
<evidence type="ECO:0000313" key="3">
    <source>
        <dbReference type="EMBL" id="KAL0631875.1"/>
    </source>
</evidence>
<dbReference type="Proteomes" id="UP001447188">
    <property type="component" value="Unassembled WGS sequence"/>
</dbReference>
<feature type="transmembrane region" description="Helical" evidence="2">
    <location>
        <begin position="114"/>
        <end position="137"/>
    </location>
</feature>
<reference evidence="3 4" key="1">
    <citation type="submission" date="2024-02" db="EMBL/GenBank/DDBJ databases">
        <title>Discinaceae phylogenomics.</title>
        <authorList>
            <person name="Dirks A.C."/>
            <person name="James T.Y."/>
        </authorList>
    </citation>
    <scope>NUCLEOTIDE SEQUENCE [LARGE SCALE GENOMIC DNA]</scope>
    <source>
        <strain evidence="3 4">ACD0624</strain>
    </source>
</reference>
<comment type="caution">
    <text evidence="3">The sequence shown here is derived from an EMBL/GenBank/DDBJ whole genome shotgun (WGS) entry which is preliminary data.</text>
</comment>
<gene>
    <name evidence="3" type="ORF">Q9L58_009260</name>
</gene>
<keyword evidence="4" id="KW-1185">Reference proteome</keyword>
<evidence type="ECO:0000313" key="4">
    <source>
        <dbReference type="Proteomes" id="UP001447188"/>
    </source>
</evidence>
<keyword evidence="2" id="KW-0812">Transmembrane</keyword>
<evidence type="ECO:0000256" key="2">
    <source>
        <dbReference type="SAM" id="Phobius"/>
    </source>
</evidence>
<proteinExistence type="predicted"/>
<feature type="compositionally biased region" description="Polar residues" evidence="1">
    <location>
        <begin position="573"/>
        <end position="588"/>
    </location>
</feature>
<protein>
    <submittedName>
        <fullName evidence="3">Uncharacterized protein</fullName>
    </submittedName>
</protein>
<feature type="region of interest" description="Disordered" evidence="1">
    <location>
        <begin position="560"/>
        <end position="588"/>
    </location>
</feature>
<evidence type="ECO:0000256" key="1">
    <source>
        <dbReference type="SAM" id="MobiDB-lite"/>
    </source>
</evidence>
<keyword evidence="2" id="KW-1133">Transmembrane helix</keyword>
<feature type="transmembrane region" description="Helical" evidence="2">
    <location>
        <begin position="79"/>
        <end position="102"/>
    </location>
</feature>
<organism evidence="3 4">
    <name type="scientific">Discina gigas</name>
    <dbReference type="NCBI Taxonomy" id="1032678"/>
    <lineage>
        <taxon>Eukaryota</taxon>
        <taxon>Fungi</taxon>
        <taxon>Dikarya</taxon>
        <taxon>Ascomycota</taxon>
        <taxon>Pezizomycotina</taxon>
        <taxon>Pezizomycetes</taxon>
        <taxon>Pezizales</taxon>
        <taxon>Discinaceae</taxon>
        <taxon>Discina</taxon>
    </lineage>
</organism>
<dbReference type="EMBL" id="JBBBZM010000203">
    <property type="protein sequence ID" value="KAL0631875.1"/>
    <property type="molecule type" value="Genomic_DNA"/>
</dbReference>
<accession>A0ABR3G7E9</accession>
<keyword evidence="2" id="KW-0472">Membrane</keyword>
<name>A0ABR3G7E9_9PEZI</name>